<organism evidence="3 4">
    <name type="scientific">Flavivirga spongiicola</name>
    <dbReference type="NCBI Taxonomy" id="421621"/>
    <lineage>
        <taxon>Bacteria</taxon>
        <taxon>Pseudomonadati</taxon>
        <taxon>Bacteroidota</taxon>
        <taxon>Flavobacteriia</taxon>
        <taxon>Flavobacteriales</taxon>
        <taxon>Flavobacteriaceae</taxon>
        <taxon>Flavivirga</taxon>
    </lineage>
</organism>
<feature type="domain" description="CBS" evidence="2">
    <location>
        <begin position="507"/>
        <end position="563"/>
    </location>
</feature>
<dbReference type="Proteomes" id="UP001337305">
    <property type="component" value="Unassembled WGS sequence"/>
</dbReference>
<proteinExistence type="predicted"/>
<dbReference type="CDD" id="cd04584">
    <property type="entry name" value="CBS_pair_AcuB_like"/>
    <property type="match status" value="1"/>
</dbReference>
<dbReference type="Pfam" id="PF00571">
    <property type="entry name" value="CBS"/>
    <property type="match status" value="2"/>
</dbReference>
<dbReference type="PANTHER" id="PTHR36510">
    <property type="entry name" value="GLUTAMATE--CYSTEINE LIGASE 2-RELATED"/>
    <property type="match status" value="1"/>
</dbReference>
<keyword evidence="4" id="KW-1185">Reference proteome</keyword>
<evidence type="ECO:0000256" key="1">
    <source>
        <dbReference type="PROSITE-ProRule" id="PRU00703"/>
    </source>
</evidence>
<gene>
    <name evidence="3" type="ORF">N1F79_12080</name>
</gene>
<dbReference type="PROSITE" id="PS51371">
    <property type="entry name" value="CBS"/>
    <property type="match status" value="2"/>
</dbReference>
<dbReference type="RefSeq" id="WP_303306211.1">
    <property type="nucleotide sequence ID" value="NZ_JAODOP010000004.1"/>
</dbReference>
<dbReference type="Gene3D" id="3.30.590.20">
    <property type="match status" value="1"/>
</dbReference>
<feature type="domain" description="CBS" evidence="2">
    <location>
        <begin position="571"/>
        <end position="616"/>
    </location>
</feature>
<accession>A0ABU7XT21</accession>
<protein>
    <submittedName>
        <fullName evidence="3">CBS domain-containing protein</fullName>
    </submittedName>
</protein>
<dbReference type="InterPro" id="IPR050141">
    <property type="entry name" value="GCL_type2/YbdK_subfam"/>
</dbReference>
<name>A0ABU7XT21_9FLAO</name>
<dbReference type="InterPro" id="IPR000644">
    <property type="entry name" value="CBS_dom"/>
</dbReference>
<dbReference type="InterPro" id="IPR046342">
    <property type="entry name" value="CBS_dom_sf"/>
</dbReference>
<dbReference type="SUPFAM" id="SSF54631">
    <property type="entry name" value="CBS-domain pair"/>
    <property type="match status" value="1"/>
</dbReference>
<dbReference type="SUPFAM" id="SSF55931">
    <property type="entry name" value="Glutamine synthetase/guanido kinase"/>
    <property type="match status" value="1"/>
</dbReference>
<dbReference type="EMBL" id="JAODOP010000004">
    <property type="protein sequence ID" value="MEF3833872.1"/>
    <property type="molecule type" value="Genomic_DNA"/>
</dbReference>
<evidence type="ECO:0000313" key="4">
    <source>
        <dbReference type="Proteomes" id="UP001337305"/>
    </source>
</evidence>
<evidence type="ECO:0000313" key="3">
    <source>
        <dbReference type="EMBL" id="MEF3833872.1"/>
    </source>
</evidence>
<evidence type="ECO:0000259" key="2">
    <source>
        <dbReference type="PROSITE" id="PS51371"/>
    </source>
</evidence>
<dbReference type="InterPro" id="IPR014746">
    <property type="entry name" value="Gln_synth/guanido_kin_cat_dom"/>
</dbReference>
<comment type="caution">
    <text evidence="3">The sequence shown here is derived from an EMBL/GenBank/DDBJ whole genome shotgun (WGS) entry which is preliminary data.</text>
</comment>
<dbReference type="Gene3D" id="3.10.580.10">
    <property type="entry name" value="CBS-domain"/>
    <property type="match status" value="1"/>
</dbReference>
<dbReference type="SMART" id="SM00116">
    <property type="entry name" value="CBS"/>
    <property type="match status" value="2"/>
</dbReference>
<keyword evidence="1" id="KW-0129">CBS domain</keyword>
<reference evidence="3 4" key="1">
    <citation type="submission" date="2022-09" db="EMBL/GenBank/DDBJ databases">
        <title>Genome sequencing of Flavivirga sp. MEBiC05379.</title>
        <authorList>
            <person name="Oh H.-M."/>
            <person name="Kwon K.K."/>
            <person name="Park M.J."/>
            <person name="Yang S.-H."/>
        </authorList>
    </citation>
    <scope>NUCLEOTIDE SEQUENCE [LARGE SCALE GENOMIC DNA]</scope>
    <source>
        <strain evidence="3 4">MEBiC05379</strain>
    </source>
</reference>
<sequence length="616" mass="70705">MGDLNVTKLKTKKDRANYIHHLLNDIKALDLMIENGMIEDAIFRIGAEQEFCLVNNQFLPESKSLELLKDIDDPHFTTEISNYNLEINLDPLALGNTCFSQLHKQLETLLEKAKNAASKKDIKIVLTGILPSLSVNNANEQNMTNVERYSVLNDAIKGIRRQNFDIHIKGTDELNLLHDSVMLEGCNTSFQMHLQLSPKTFVDSYNWAQAISGPILSACTNSPLLFGKELWRETRIALFTQSVDTRANSYLLNEKQSRVSFGSKWQTGSITDIFKDNISRFRSFMTTSFIKDSVDMLNNNEIPGLKALGLHNGTVYPWNRVCYGKTEGKPNLRIENRYIPSGPTLTDEIANMAFWVGVMLGKPKKYNNIHEQWDFKDTKSNFFNAARYGMATQFYWNGKYVSSYSLILDELLPMAYKGLYSVGVAPKDAEHYLKVIKNRMQANSGSEWLVRNYRQLLKYHKRFEAMQILTSKMYEKQEKGYPVSTWDTLNESDAFSFKKQRVVKHIMSSDIFSVDKKDSVKLVLNIMKWKNIHHMPVINISRELIGLITWKDVKSYLENPKQQNIAVNKIMKTDVITTEEYTPIHVAKKLMNDNNIGSLPVVKQNKLVGLITRNDF</sequence>
<dbReference type="PANTHER" id="PTHR36510:SF3">
    <property type="entry name" value="CONSERVED PROTEIN"/>
    <property type="match status" value="1"/>
</dbReference>